<organism evidence="1 2">
    <name type="scientific">Xylaria curta</name>
    <dbReference type="NCBI Taxonomy" id="42375"/>
    <lineage>
        <taxon>Eukaryota</taxon>
        <taxon>Fungi</taxon>
        <taxon>Dikarya</taxon>
        <taxon>Ascomycota</taxon>
        <taxon>Pezizomycotina</taxon>
        <taxon>Sordariomycetes</taxon>
        <taxon>Xylariomycetidae</taxon>
        <taxon>Xylariales</taxon>
        <taxon>Xylariaceae</taxon>
        <taxon>Xylaria</taxon>
    </lineage>
</organism>
<proteinExistence type="predicted"/>
<keyword evidence="2" id="KW-1185">Reference proteome</keyword>
<evidence type="ECO:0000313" key="1">
    <source>
        <dbReference type="EMBL" id="KAJ2970125.1"/>
    </source>
</evidence>
<comment type="caution">
    <text evidence="1">The sequence shown here is derived from an EMBL/GenBank/DDBJ whole genome shotgun (WGS) entry which is preliminary data.</text>
</comment>
<protein>
    <submittedName>
        <fullName evidence="1">Uncharacterized protein</fullName>
    </submittedName>
</protein>
<dbReference type="EMBL" id="JAPDGR010003773">
    <property type="protein sequence ID" value="KAJ2970125.1"/>
    <property type="molecule type" value="Genomic_DNA"/>
</dbReference>
<name>A0ACC1MT19_9PEZI</name>
<sequence length="406" mass="45306">MHHDVIMALAQLGHHIMCEKPLATTLEDCANIYRTLAPLNATKVFSIGHVMRYSPYNMLLRKLLLEDNAIGDILSVHHTEPVGYWHFSHSYVRGNWRKESITAPSLLTKSCHDIDILLWFMCSPAPGSDAPEHLPTSVTSTGSLQFFRKSRKPKAAGNATNCLSCPAEPDCLYSSKRIYVGTKHAGVETGNIKWPISVVLPDIESFGGDIDAAKSAVLSKLAEDYDGSTPQEVIDSKNWFGRWVVLQDPARWDYTMPASLPKIAGLVLFYPPLDWTLDRQQKRDACAQPDKTLPSSITDLIDASYLFPSLPRRARTDIRLSPGLMPDALLDKLPPVHMCLCEYDMLLAEDRLFAERLEKRGKSVTVRVVEGEKHAWDKPPPLAPKPSVAMEYDIAIGAVKSWFGEL</sequence>
<gene>
    <name evidence="1" type="ORF">NUW58_g9791</name>
</gene>
<reference evidence="1" key="1">
    <citation type="submission" date="2022-10" db="EMBL/GenBank/DDBJ databases">
        <title>Genome Sequence of Xylaria curta.</title>
        <authorList>
            <person name="Buettner E."/>
        </authorList>
    </citation>
    <scope>NUCLEOTIDE SEQUENCE</scope>
    <source>
        <strain evidence="1">Babe10</strain>
    </source>
</reference>
<accession>A0ACC1MT19</accession>
<dbReference type="Proteomes" id="UP001143856">
    <property type="component" value="Unassembled WGS sequence"/>
</dbReference>
<evidence type="ECO:0000313" key="2">
    <source>
        <dbReference type="Proteomes" id="UP001143856"/>
    </source>
</evidence>